<proteinExistence type="predicted"/>
<comment type="caution">
    <text evidence="2">The sequence shown here is derived from an EMBL/GenBank/DDBJ whole genome shotgun (WGS) entry which is preliminary data.</text>
</comment>
<evidence type="ECO:0008006" key="4">
    <source>
        <dbReference type="Google" id="ProtNLM"/>
    </source>
</evidence>
<dbReference type="OrthoDB" id="6161244at2759"/>
<accession>A0A210PZA3</accession>
<dbReference type="PANTHER" id="PTHR14389">
    <property type="entry name" value="SI:CH1073-475A24.1"/>
    <property type="match status" value="1"/>
</dbReference>
<organism evidence="2 3">
    <name type="scientific">Mizuhopecten yessoensis</name>
    <name type="common">Japanese scallop</name>
    <name type="synonym">Patinopecten yessoensis</name>
    <dbReference type="NCBI Taxonomy" id="6573"/>
    <lineage>
        <taxon>Eukaryota</taxon>
        <taxon>Metazoa</taxon>
        <taxon>Spiralia</taxon>
        <taxon>Lophotrochozoa</taxon>
        <taxon>Mollusca</taxon>
        <taxon>Bivalvia</taxon>
        <taxon>Autobranchia</taxon>
        <taxon>Pteriomorphia</taxon>
        <taxon>Pectinida</taxon>
        <taxon>Pectinoidea</taxon>
        <taxon>Pectinidae</taxon>
        <taxon>Mizuhopecten</taxon>
    </lineage>
</organism>
<dbReference type="AlphaFoldDB" id="A0A210PZA3"/>
<feature type="compositionally biased region" description="Basic and acidic residues" evidence="1">
    <location>
        <begin position="145"/>
        <end position="154"/>
    </location>
</feature>
<feature type="region of interest" description="Disordered" evidence="1">
    <location>
        <begin position="103"/>
        <end position="154"/>
    </location>
</feature>
<feature type="compositionally biased region" description="Basic and acidic residues" evidence="1">
    <location>
        <begin position="118"/>
        <end position="133"/>
    </location>
</feature>
<sequence>MADKTDPSNEVLQYHTDMVTELGGLFATNSRKWGSICSQYQMMGHISEADMGHVKSMYDLCKCLKANGKIDYGKYDILSDVLGKQNVEASKRISYYTKLIRQENEGRENTDRSQSVFSEDRKRKQGPRGDRDPVVNSKLRKEKRRKVEEDRPYQFRKQMDNTHDARIIDVWTRARNAVGRIRGPQYTGTGIRVGTKYILTAYHVAKDITKENIGDTEDWSKLGSKHVWIEFHFPKTNGEQFHFKPERPVYDEKLDFAILELDSGESEIPQPIRKFGKPDYKQVFALLGHPTKPNSEIMQFDSNIELFDLDADKNSNRRGYMIANDEVKPGYEGIWDKGKVLFDCWVQRGASGSPGIVMGNNDEEPICTLMLVRGFPVQAFSEGVNTQHEEMIEQGVTMEEIANKINSLGNSAKRLKIDIFGENFP</sequence>
<name>A0A210PZA3_MIZYE</name>
<dbReference type="Pfam" id="PF13365">
    <property type="entry name" value="Trypsin_2"/>
    <property type="match status" value="1"/>
</dbReference>
<reference evidence="2 3" key="1">
    <citation type="journal article" date="2017" name="Nat. Ecol. Evol.">
        <title>Scallop genome provides insights into evolution of bilaterian karyotype and development.</title>
        <authorList>
            <person name="Wang S."/>
            <person name="Zhang J."/>
            <person name="Jiao W."/>
            <person name="Li J."/>
            <person name="Xun X."/>
            <person name="Sun Y."/>
            <person name="Guo X."/>
            <person name="Huan P."/>
            <person name="Dong B."/>
            <person name="Zhang L."/>
            <person name="Hu X."/>
            <person name="Sun X."/>
            <person name="Wang J."/>
            <person name="Zhao C."/>
            <person name="Wang Y."/>
            <person name="Wang D."/>
            <person name="Huang X."/>
            <person name="Wang R."/>
            <person name="Lv J."/>
            <person name="Li Y."/>
            <person name="Zhang Z."/>
            <person name="Liu B."/>
            <person name="Lu W."/>
            <person name="Hui Y."/>
            <person name="Liang J."/>
            <person name="Zhou Z."/>
            <person name="Hou R."/>
            <person name="Li X."/>
            <person name="Liu Y."/>
            <person name="Li H."/>
            <person name="Ning X."/>
            <person name="Lin Y."/>
            <person name="Zhao L."/>
            <person name="Xing Q."/>
            <person name="Dou J."/>
            <person name="Li Y."/>
            <person name="Mao J."/>
            <person name="Guo H."/>
            <person name="Dou H."/>
            <person name="Li T."/>
            <person name="Mu C."/>
            <person name="Jiang W."/>
            <person name="Fu Q."/>
            <person name="Fu X."/>
            <person name="Miao Y."/>
            <person name="Liu J."/>
            <person name="Yu Q."/>
            <person name="Li R."/>
            <person name="Liao H."/>
            <person name="Li X."/>
            <person name="Kong Y."/>
            <person name="Jiang Z."/>
            <person name="Chourrout D."/>
            <person name="Li R."/>
            <person name="Bao Z."/>
        </authorList>
    </citation>
    <scope>NUCLEOTIDE SEQUENCE [LARGE SCALE GENOMIC DNA]</scope>
    <source>
        <strain evidence="2 3">PY_sf001</strain>
    </source>
</reference>
<evidence type="ECO:0000313" key="2">
    <source>
        <dbReference type="EMBL" id="OWF41820.1"/>
    </source>
</evidence>
<dbReference type="InterPro" id="IPR009003">
    <property type="entry name" value="Peptidase_S1_PA"/>
</dbReference>
<protein>
    <recommendedName>
        <fullName evidence="4">Serine protease</fullName>
    </recommendedName>
</protein>
<evidence type="ECO:0000256" key="1">
    <source>
        <dbReference type="SAM" id="MobiDB-lite"/>
    </source>
</evidence>
<evidence type="ECO:0000313" key="3">
    <source>
        <dbReference type="Proteomes" id="UP000242188"/>
    </source>
</evidence>
<dbReference type="Gene3D" id="2.40.10.10">
    <property type="entry name" value="Trypsin-like serine proteases"/>
    <property type="match status" value="1"/>
</dbReference>
<dbReference type="Proteomes" id="UP000242188">
    <property type="component" value="Unassembled WGS sequence"/>
</dbReference>
<dbReference type="EMBL" id="NEDP02005353">
    <property type="protein sequence ID" value="OWF41820.1"/>
    <property type="molecule type" value="Genomic_DNA"/>
</dbReference>
<keyword evidence="3" id="KW-1185">Reference proteome</keyword>
<dbReference type="InterPro" id="IPR043504">
    <property type="entry name" value="Peptidase_S1_PA_chymotrypsin"/>
</dbReference>
<gene>
    <name evidence="2" type="ORF">KP79_PYT02117</name>
</gene>
<dbReference type="PANTHER" id="PTHR14389:SF3">
    <property type="entry name" value="PROTEIN FAM111A-LIKE"/>
    <property type="match status" value="1"/>
</dbReference>
<dbReference type="SUPFAM" id="SSF50494">
    <property type="entry name" value="Trypsin-like serine proteases"/>
    <property type="match status" value="1"/>
</dbReference>